<accession>A0A840AJ29</accession>
<dbReference type="Pfam" id="PF13468">
    <property type="entry name" value="Glyoxalase_3"/>
    <property type="match status" value="1"/>
</dbReference>
<dbReference type="Proteomes" id="UP000553193">
    <property type="component" value="Unassembled WGS sequence"/>
</dbReference>
<keyword evidence="2" id="KW-0560">Oxidoreductase</keyword>
<dbReference type="EMBL" id="JACIDJ010000008">
    <property type="protein sequence ID" value="MBB3900134.1"/>
    <property type="molecule type" value="Genomic_DNA"/>
</dbReference>
<evidence type="ECO:0000313" key="2">
    <source>
        <dbReference type="EMBL" id="MBB3900134.1"/>
    </source>
</evidence>
<dbReference type="SUPFAM" id="SSF54593">
    <property type="entry name" value="Glyoxalase/Bleomycin resistance protein/Dihydroxybiphenyl dioxygenase"/>
    <property type="match status" value="1"/>
</dbReference>
<dbReference type="RefSeq" id="WP_184386366.1">
    <property type="nucleotide sequence ID" value="NZ_JACIDJ010000008.1"/>
</dbReference>
<evidence type="ECO:0000313" key="3">
    <source>
        <dbReference type="Proteomes" id="UP000553193"/>
    </source>
</evidence>
<sequence length="212" mass="23381">MAEIDHIVLGARTLEEGAAFVERLLGVKPQAGGRHEGAGTHNMLLGLGPDCYLEVIAPDPAQPEPPHPRLFDLDDAATRTMLESEPRLLSWVARTPAMDAVMGRLGPRGGEIREMQRGDLHWRMAIPPQRQDMDNLIPALIEWKGERAGKRLRDSHFRLVGLEAEHPEAEQVHAALQERGLGEALLVKRGAHPRLIAKLRGPKGDDIALTSR</sequence>
<comment type="caution">
    <text evidence="2">The sequence shown here is derived from an EMBL/GenBank/DDBJ whole genome shotgun (WGS) entry which is preliminary data.</text>
</comment>
<protein>
    <submittedName>
        <fullName evidence="2">Catechol 2,3-dioxygenase-like lactoylglutathione lyase family enzyme</fullName>
    </submittedName>
</protein>
<name>A0A840AJ29_9PROT</name>
<gene>
    <name evidence="2" type="ORF">GGQ83_003604</name>
</gene>
<dbReference type="InterPro" id="IPR025870">
    <property type="entry name" value="Glyoxalase-like_dom"/>
</dbReference>
<reference evidence="2 3" key="1">
    <citation type="submission" date="2020-08" db="EMBL/GenBank/DDBJ databases">
        <title>Genomic Encyclopedia of Type Strains, Phase IV (KMG-IV): sequencing the most valuable type-strain genomes for metagenomic binning, comparative biology and taxonomic classification.</title>
        <authorList>
            <person name="Goeker M."/>
        </authorList>
    </citation>
    <scope>NUCLEOTIDE SEQUENCE [LARGE SCALE GENOMIC DNA]</scope>
    <source>
        <strain evidence="2 3">DSM 19979</strain>
    </source>
</reference>
<organism evidence="2 3">
    <name type="scientific">Roseococcus suduntuyensis</name>
    <dbReference type="NCBI Taxonomy" id="455361"/>
    <lineage>
        <taxon>Bacteria</taxon>
        <taxon>Pseudomonadati</taxon>
        <taxon>Pseudomonadota</taxon>
        <taxon>Alphaproteobacteria</taxon>
        <taxon>Acetobacterales</taxon>
        <taxon>Roseomonadaceae</taxon>
        <taxon>Roseococcus</taxon>
    </lineage>
</organism>
<proteinExistence type="predicted"/>
<keyword evidence="2" id="KW-0223">Dioxygenase</keyword>
<feature type="domain" description="Glyoxalase-like" evidence="1">
    <location>
        <begin position="4"/>
        <end position="178"/>
    </location>
</feature>
<dbReference type="GO" id="GO:0016829">
    <property type="term" value="F:lyase activity"/>
    <property type="evidence" value="ECO:0007669"/>
    <property type="project" value="UniProtKB-KW"/>
</dbReference>
<dbReference type="GO" id="GO:0051213">
    <property type="term" value="F:dioxygenase activity"/>
    <property type="evidence" value="ECO:0007669"/>
    <property type="project" value="UniProtKB-KW"/>
</dbReference>
<keyword evidence="3" id="KW-1185">Reference proteome</keyword>
<dbReference type="AlphaFoldDB" id="A0A840AJ29"/>
<evidence type="ECO:0000259" key="1">
    <source>
        <dbReference type="Pfam" id="PF13468"/>
    </source>
</evidence>
<dbReference type="InterPro" id="IPR029068">
    <property type="entry name" value="Glyas_Bleomycin-R_OHBP_Dase"/>
</dbReference>
<dbReference type="Gene3D" id="3.10.180.10">
    <property type="entry name" value="2,3-Dihydroxybiphenyl 1,2-Dioxygenase, domain 1"/>
    <property type="match status" value="1"/>
</dbReference>
<keyword evidence="2" id="KW-0456">Lyase</keyword>